<evidence type="ECO:0000256" key="3">
    <source>
        <dbReference type="SAM" id="Coils"/>
    </source>
</evidence>
<dbReference type="RefSeq" id="XP_033353392.1">
    <property type="nucleotide sequence ID" value="XM_033497501.1"/>
</dbReference>
<dbReference type="GO" id="GO:0005858">
    <property type="term" value="C:axonemal dynein complex"/>
    <property type="evidence" value="ECO:0007669"/>
    <property type="project" value="InterPro"/>
</dbReference>
<feature type="coiled-coil region" evidence="3">
    <location>
        <begin position="181"/>
        <end position="226"/>
    </location>
</feature>
<reference evidence="8" key="1">
    <citation type="submission" date="2025-08" db="UniProtKB">
        <authorList>
            <consortium name="RefSeq"/>
        </authorList>
    </citation>
    <scope>IDENTIFICATION</scope>
    <source>
        <tissue evidence="8">Muscle</tissue>
    </source>
</reference>
<dbReference type="InterPro" id="IPR039750">
    <property type="entry name" value="DRC1/DRC2"/>
</dbReference>
<dbReference type="Pfam" id="PF14772">
    <property type="entry name" value="NYD-SP28"/>
    <property type="match status" value="1"/>
</dbReference>
<keyword evidence="2 3" id="KW-0175">Coiled coil</keyword>
<sequence>MSINLLISILVIYFFTYIIVHLSKRNMSLQDKRSEITVHTEEPSILSYDANERKLARRLRIQRRIQARDKQIKDQDEEIEEITPIEKQILDSIEALDKLAAEGDEVVTGIRVASDAKELQRRKEMREKRERLLEVLEEEDKKCTEKYREITEKWPVILASKHPLDIHEELESQNAKCLEILEKKDALIAELKQELDNADLQYAEDVNKQNEEIDLLIERMENQIRIMSKAYRREVELIESVIEMERKILLESSLEKWNVLFKQLNDDTFNARKKRKEVMREYEEEMQKAMIQHQEEFRKQKIMFELEIQNLQQEIQNMKAFCMMNTEKLDYNYAVLKRRDEENTIVKNQQKRKINKLQDVINNLRKTYTALEESTRTEIQKITNQILKSHTAILDLEEKSNHLTVINDKKYMQIWDMNIETANELVDKILTADRIIHEQLLIMEWQPPEVKLLKKEELPSYCGAMCALKAEQEEAKKRKTISKSYKPTTILEEINLERRLLNHILKLISEHCDYLIEDTLKNLLSDYTEEDKLLIRLDKAFEALKITAEEELQFLLNFFLPYAYCPTCTVKTISTPSVCGQSAEITESSSSLATISDVCGSDTLNTKEAKLVAAMEEVLCCEKLHDDGHESDIVMNRSVSSTETPPVNTEVVSTCVSEGIIEVTDNGEPKRSLTCDKGHLLTIETEFVSSALKEFVERYEFVKKEVSPDKKVIKEKVTISRNITDDDITDFWERYRNIFPKDKERLWDNLLIGLKKYYEVLKERHQLNAETQSLRKQNAEMRRLLSKYTTQPETTITH</sequence>
<dbReference type="InterPro" id="IPR039505">
    <property type="entry name" value="DRC1/2_N"/>
</dbReference>
<feature type="coiled-coil region" evidence="3">
    <location>
        <begin position="272"/>
        <end position="314"/>
    </location>
</feature>
<feature type="transmembrane region" description="Helical" evidence="4">
    <location>
        <begin position="6"/>
        <end position="23"/>
    </location>
</feature>
<feature type="domain" description="Dynein regulatory complex protein 1/2 N-terminal" evidence="5">
    <location>
        <begin position="112"/>
        <end position="213"/>
    </location>
</feature>
<evidence type="ECO:0000313" key="7">
    <source>
        <dbReference type="Proteomes" id="UP000504631"/>
    </source>
</evidence>
<gene>
    <name evidence="8" type="primary">LOC117235462</name>
</gene>
<keyword evidence="7" id="KW-1185">Reference proteome</keyword>
<protein>
    <submittedName>
        <fullName evidence="8">Dynein regulatory complex protein 1 isoform X2</fullName>
    </submittedName>
</protein>
<proteinExistence type="inferred from homology"/>
<dbReference type="Proteomes" id="UP000504631">
    <property type="component" value="Unplaced"/>
</dbReference>
<comment type="similarity">
    <text evidence="1">Belongs to the DRC1 family.</text>
</comment>
<dbReference type="GO" id="GO:0060285">
    <property type="term" value="P:cilium-dependent cell motility"/>
    <property type="evidence" value="ECO:0007669"/>
    <property type="project" value="TreeGrafter"/>
</dbReference>
<dbReference type="PANTHER" id="PTHR21625:SF1">
    <property type="entry name" value="DYNEIN REGULATORY COMPLEX PROTEIN 1"/>
    <property type="match status" value="1"/>
</dbReference>
<evidence type="ECO:0000256" key="4">
    <source>
        <dbReference type="SAM" id="Phobius"/>
    </source>
</evidence>
<dbReference type="InterPro" id="IPR029440">
    <property type="entry name" value="DRC1_C"/>
</dbReference>
<feature type="coiled-coil region" evidence="3">
    <location>
        <begin position="347"/>
        <end position="374"/>
    </location>
</feature>
<evidence type="ECO:0000256" key="2">
    <source>
        <dbReference type="ARBA" id="ARBA00023054"/>
    </source>
</evidence>
<feature type="domain" description="Dynein regulatory complex protein 1 C-terminal" evidence="6">
    <location>
        <begin position="731"/>
        <end position="788"/>
    </location>
</feature>
<feature type="coiled-coil region" evidence="3">
    <location>
        <begin position="119"/>
        <end position="153"/>
    </location>
</feature>
<dbReference type="Pfam" id="PF14775">
    <property type="entry name" value="NYD-SP28_assoc"/>
    <property type="match status" value="1"/>
</dbReference>
<name>A0A6J3KJP9_9HYME</name>
<dbReference type="GO" id="GO:0070286">
    <property type="term" value="P:axonemal dynein complex assembly"/>
    <property type="evidence" value="ECO:0007669"/>
    <property type="project" value="InterPro"/>
</dbReference>
<dbReference type="GO" id="GO:0003352">
    <property type="term" value="P:regulation of cilium movement"/>
    <property type="evidence" value="ECO:0007669"/>
    <property type="project" value="TreeGrafter"/>
</dbReference>
<accession>A0A6J3KJP9</accession>
<dbReference type="AlphaFoldDB" id="A0A6J3KJP9"/>
<evidence type="ECO:0000313" key="8">
    <source>
        <dbReference type="RefSeq" id="XP_033353392.1"/>
    </source>
</evidence>
<evidence type="ECO:0000259" key="5">
    <source>
        <dbReference type="Pfam" id="PF14772"/>
    </source>
</evidence>
<keyword evidence="4" id="KW-1133">Transmembrane helix</keyword>
<evidence type="ECO:0000256" key="1">
    <source>
        <dbReference type="ARBA" id="ARBA00009688"/>
    </source>
</evidence>
<dbReference type="GeneID" id="117235462"/>
<evidence type="ECO:0000259" key="6">
    <source>
        <dbReference type="Pfam" id="PF14775"/>
    </source>
</evidence>
<organism evidence="7 8">
    <name type="scientific">Bombus vosnesenskii</name>
    <dbReference type="NCBI Taxonomy" id="207650"/>
    <lineage>
        <taxon>Eukaryota</taxon>
        <taxon>Metazoa</taxon>
        <taxon>Ecdysozoa</taxon>
        <taxon>Arthropoda</taxon>
        <taxon>Hexapoda</taxon>
        <taxon>Insecta</taxon>
        <taxon>Pterygota</taxon>
        <taxon>Neoptera</taxon>
        <taxon>Endopterygota</taxon>
        <taxon>Hymenoptera</taxon>
        <taxon>Apocrita</taxon>
        <taxon>Aculeata</taxon>
        <taxon>Apoidea</taxon>
        <taxon>Anthophila</taxon>
        <taxon>Apidae</taxon>
        <taxon>Bombus</taxon>
        <taxon>Pyrobombus</taxon>
    </lineage>
</organism>
<keyword evidence="4" id="KW-0812">Transmembrane</keyword>
<dbReference type="PANTHER" id="PTHR21625">
    <property type="entry name" value="NYD-SP28 PROTEIN"/>
    <property type="match status" value="1"/>
</dbReference>
<keyword evidence="4" id="KW-0472">Membrane</keyword>